<evidence type="ECO:0000313" key="11">
    <source>
        <dbReference type="EMBL" id="MCA9379472.1"/>
    </source>
</evidence>
<comment type="pathway">
    <text evidence="1">Pyrimidine metabolism; CTP biosynthesis via de novo pathway; UDP from UMP (UMPK route): step 1/1.</text>
</comment>
<comment type="similarity">
    <text evidence="2">Belongs to the UMP kinase family.</text>
</comment>
<dbReference type="AlphaFoldDB" id="A0A955KZ34"/>
<evidence type="ECO:0000256" key="2">
    <source>
        <dbReference type="ARBA" id="ARBA00007614"/>
    </source>
</evidence>
<reference evidence="11" key="2">
    <citation type="journal article" date="2021" name="Microbiome">
        <title>Successional dynamics and alternative stable states in a saline activated sludge microbial community over 9 years.</title>
        <authorList>
            <person name="Wang Y."/>
            <person name="Ye J."/>
            <person name="Ju F."/>
            <person name="Liu L."/>
            <person name="Boyd J.A."/>
            <person name="Deng Y."/>
            <person name="Parks D.H."/>
            <person name="Jiang X."/>
            <person name="Yin X."/>
            <person name="Woodcroft B.J."/>
            <person name="Tyson G.W."/>
            <person name="Hugenholtz P."/>
            <person name="Polz M.F."/>
            <person name="Zhang T."/>
        </authorList>
    </citation>
    <scope>NUCLEOTIDE SEQUENCE</scope>
    <source>
        <strain evidence="11">HKST-UBA12</strain>
    </source>
</reference>
<proteinExistence type="inferred from homology"/>
<keyword evidence="5" id="KW-0547">Nucleotide-binding</keyword>
<dbReference type="InterPro" id="IPR036393">
    <property type="entry name" value="AceGlu_kinase-like_sf"/>
</dbReference>
<name>A0A955KZ34_9BACT</name>
<dbReference type="SUPFAM" id="SSF53633">
    <property type="entry name" value="Carbamate kinase-like"/>
    <property type="match status" value="1"/>
</dbReference>
<sequence>MQDIVLKIGGSLLSPSAEKMFDFSYALQLRDLLAQFSTDYRFWIAVGGGYLNRYYQKLASEHGEDGTIDLHKIGVSATNLNAEIFHGLLDDLCQLEVLRYQQYEEFMQKGAPALPPELGRVVVTGGSRPGQSNDWNALQLALRLGSSQVIDVKNVDGVYSADPRSNPNAEFIPSLSWDEYLDIIGNPTEHAPGAHYPVDPVAAREAKAEQIKYIIVGSDLANLREVVWGGEFHGTTIAG</sequence>
<organism evidence="11 12">
    <name type="scientific">Candidatus Dojkabacteria bacterium</name>
    <dbReference type="NCBI Taxonomy" id="2099670"/>
    <lineage>
        <taxon>Bacteria</taxon>
        <taxon>Candidatus Dojkabacteria</taxon>
    </lineage>
</organism>
<accession>A0A955KZ34</accession>
<dbReference type="GO" id="GO:0033862">
    <property type="term" value="F:UMP kinase activity"/>
    <property type="evidence" value="ECO:0007669"/>
    <property type="project" value="UniProtKB-EC"/>
</dbReference>
<evidence type="ECO:0000256" key="9">
    <source>
        <dbReference type="ARBA" id="ARBA00032092"/>
    </source>
</evidence>
<evidence type="ECO:0000256" key="5">
    <source>
        <dbReference type="ARBA" id="ARBA00022741"/>
    </source>
</evidence>
<evidence type="ECO:0000256" key="7">
    <source>
        <dbReference type="ARBA" id="ARBA00022840"/>
    </source>
</evidence>
<dbReference type="Gene3D" id="3.40.1160.10">
    <property type="entry name" value="Acetylglutamate kinase-like"/>
    <property type="match status" value="1"/>
</dbReference>
<keyword evidence="6" id="KW-0418">Kinase</keyword>
<evidence type="ECO:0000313" key="12">
    <source>
        <dbReference type="Proteomes" id="UP000760819"/>
    </source>
</evidence>
<keyword evidence="4" id="KW-0808">Transferase</keyword>
<gene>
    <name evidence="11" type="ORF">KC640_03520</name>
</gene>
<dbReference type="EMBL" id="JAGQLI010000197">
    <property type="protein sequence ID" value="MCA9379472.1"/>
    <property type="molecule type" value="Genomic_DNA"/>
</dbReference>
<evidence type="ECO:0000256" key="3">
    <source>
        <dbReference type="ARBA" id="ARBA00012899"/>
    </source>
</evidence>
<keyword evidence="8" id="KW-0665">Pyrimidine biosynthesis</keyword>
<dbReference type="Pfam" id="PF00696">
    <property type="entry name" value="AA_kinase"/>
    <property type="match status" value="1"/>
</dbReference>
<dbReference type="PANTHER" id="PTHR42833">
    <property type="entry name" value="URIDYLATE KINASE"/>
    <property type="match status" value="1"/>
</dbReference>
<evidence type="ECO:0000256" key="6">
    <source>
        <dbReference type="ARBA" id="ARBA00022777"/>
    </source>
</evidence>
<dbReference type="EC" id="2.7.4.22" evidence="3"/>
<feature type="domain" description="Aspartate/glutamate/uridylate kinase" evidence="10">
    <location>
        <begin position="4"/>
        <end position="216"/>
    </location>
</feature>
<dbReference type="GO" id="GO:0006225">
    <property type="term" value="P:UDP biosynthetic process"/>
    <property type="evidence" value="ECO:0007669"/>
    <property type="project" value="TreeGrafter"/>
</dbReference>
<comment type="caution">
    <text evidence="11">The sequence shown here is derived from an EMBL/GenBank/DDBJ whole genome shotgun (WGS) entry which is preliminary data.</text>
</comment>
<dbReference type="GO" id="GO:0005524">
    <property type="term" value="F:ATP binding"/>
    <property type="evidence" value="ECO:0007669"/>
    <property type="project" value="UniProtKB-KW"/>
</dbReference>
<keyword evidence="7" id="KW-0067">ATP-binding</keyword>
<evidence type="ECO:0000259" key="10">
    <source>
        <dbReference type="Pfam" id="PF00696"/>
    </source>
</evidence>
<evidence type="ECO:0000256" key="1">
    <source>
        <dbReference type="ARBA" id="ARBA00004791"/>
    </source>
</evidence>
<reference evidence="11" key="1">
    <citation type="submission" date="2020-04" db="EMBL/GenBank/DDBJ databases">
        <authorList>
            <person name="Zhang T."/>
        </authorList>
    </citation>
    <scope>NUCLEOTIDE SEQUENCE</scope>
    <source>
        <strain evidence="11">HKST-UBA12</strain>
    </source>
</reference>
<dbReference type="Proteomes" id="UP000760819">
    <property type="component" value="Unassembled WGS sequence"/>
</dbReference>
<protein>
    <recommendedName>
        <fullName evidence="3">UMP kinase</fullName>
        <ecNumber evidence="3">2.7.4.22</ecNumber>
    </recommendedName>
    <alternativeName>
        <fullName evidence="9">Uridine monophosphate kinase</fullName>
    </alternativeName>
</protein>
<evidence type="ECO:0000256" key="8">
    <source>
        <dbReference type="ARBA" id="ARBA00022975"/>
    </source>
</evidence>
<dbReference type="InterPro" id="IPR001048">
    <property type="entry name" value="Asp/Glu/Uridylate_kinase"/>
</dbReference>
<evidence type="ECO:0000256" key="4">
    <source>
        <dbReference type="ARBA" id="ARBA00022679"/>
    </source>
</evidence>
<dbReference type="PANTHER" id="PTHR42833:SF4">
    <property type="entry name" value="URIDYLATE KINASE PUMPKIN, CHLOROPLASTIC"/>
    <property type="match status" value="1"/>
</dbReference>